<evidence type="ECO:0000313" key="2">
    <source>
        <dbReference type="Proteomes" id="UP001497700"/>
    </source>
</evidence>
<comment type="caution">
    <text evidence="1">The sequence shown here is derived from an EMBL/GenBank/DDBJ whole genome shotgun (WGS) entry which is preliminary data.</text>
</comment>
<keyword evidence="2" id="KW-1185">Reference proteome</keyword>
<evidence type="ECO:0000313" key="1">
    <source>
        <dbReference type="EMBL" id="KAI4867040.1"/>
    </source>
</evidence>
<dbReference type="Proteomes" id="UP001497700">
    <property type="component" value="Unassembled WGS sequence"/>
</dbReference>
<proteinExistence type="predicted"/>
<gene>
    <name evidence="1" type="ORF">F4820DRAFT_227297</name>
</gene>
<sequence>MSASPRLRVQATTQLPGAQGRSGECSPPPSVSNPVVTPSKRSDDDIQFISCKPVKRQKLGEQNPEPVPQQHSLLAMPIAPVPPLAVLPPEPRDPERRVSTGMVGLPSDFNAMELTCALRGVSLPVLEKFTLNQPSRKPRPPSPPELSPKQLPRTVAPPFLGIDANENGSDFSKSHAAPIACMTTGDLLAGTKTIPPRSLSPDSAADQLHTVVTPGAQASSCSAASPIFLREADPKNTVMPPPPLPGMETPATTSSTRNSTISNAQHVSRPNNTKQACQVCVRMRQQAALTKAQGVPLMHHMPHMIPQMACHQPYGQRIQPHMMAMGQSNVHAFGSSFAPFVMPINGGPFATLPPCVPNPASLDHQGDGIDSRPSPDAPINPRQPPPTPGADSGKSPTVINPVKPPASLIQPTYRKPSPNLIVDVAETCQEKFPFEDVARRHDVPIEKVFDVFAAIIQVPLLRCPTDRRRAGKLATTRVKEYTRTKKAIQQTIAQASSRPEGEITVGPLDIANRLGEVEFPAGFNSLGP</sequence>
<accession>A0ACB9Z5L6</accession>
<organism evidence="1 2">
    <name type="scientific">Hypoxylon rubiginosum</name>
    <dbReference type="NCBI Taxonomy" id="110542"/>
    <lineage>
        <taxon>Eukaryota</taxon>
        <taxon>Fungi</taxon>
        <taxon>Dikarya</taxon>
        <taxon>Ascomycota</taxon>
        <taxon>Pezizomycotina</taxon>
        <taxon>Sordariomycetes</taxon>
        <taxon>Xylariomycetidae</taxon>
        <taxon>Xylariales</taxon>
        <taxon>Hypoxylaceae</taxon>
        <taxon>Hypoxylon</taxon>
    </lineage>
</organism>
<name>A0ACB9Z5L6_9PEZI</name>
<protein>
    <submittedName>
        <fullName evidence="1">Uncharacterized protein</fullName>
    </submittedName>
</protein>
<dbReference type="EMBL" id="MU393451">
    <property type="protein sequence ID" value="KAI4867040.1"/>
    <property type="molecule type" value="Genomic_DNA"/>
</dbReference>
<reference evidence="1 2" key="1">
    <citation type="journal article" date="2022" name="New Phytol.">
        <title>Ecological generalism drives hyperdiversity of secondary metabolite gene clusters in xylarialean endophytes.</title>
        <authorList>
            <person name="Franco M.E.E."/>
            <person name="Wisecaver J.H."/>
            <person name="Arnold A.E."/>
            <person name="Ju Y.M."/>
            <person name="Slot J.C."/>
            <person name="Ahrendt S."/>
            <person name="Moore L.P."/>
            <person name="Eastman K.E."/>
            <person name="Scott K."/>
            <person name="Konkel Z."/>
            <person name="Mondo S.J."/>
            <person name="Kuo A."/>
            <person name="Hayes R.D."/>
            <person name="Haridas S."/>
            <person name="Andreopoulos B."/>
            <person name="Riley R."/>
            <person name="LaButti K."/>
            <person name="Pangilinan J."/>
            <person name="Lipzen A."/>
            <person name="Amirebrahimi M."/>
            <person name="Yan J."/>
            <person name="Adam C."/>
            <person name="Keymanesh K."/>
            <person name="Ng V."/>
            <person name="Louie K."/>
            <person name="Northen T."/>
            <person name="Drula E."/>
            <person name="Henrissat B."/>
            <person name="Hsieh H.M."/>
            <person name="Youens-Clark K."/>
            <person name="Lutzoni F."/>
            <person name="Miadlikowska J."/>
            <person name="Eastwood D.C."/>
            <person name="Hamelin R.C."/>
            <person name="Grigoriev I.V."/>
            <person name="U'Ren J.M."/>
        </authorList>
    </citation>
    <scope>NUCLEOTIDE SEQUENCE [LARGE SCALE GENOMIC DNA]</scope>
    <source>
        <strain evidence="1 2">CBS 119005</strain>
    </source>
</reference>